<feature type="compositionally biased region" description="Basic residues" evidence="1">
    <location>
        <begin position="7"/>
        <end position="21"/>
    </location>
</feature>
<evidence type="ECO:0000256" key="1">
    <source>
        <dbReference type="SAM" id="MobiDB-lite"/>
    </source>
</evidence>
<feature type="region of interest" description="Disordered" evidence="1">
    <location>
        <begin position="65"/>
        <end position="116"/>
    </location>
</feature>
<sequence length="116" mass="13393">MQETNKKCRRHIQSTKDRHRHSAQEKDTDKANSTDTDKVHKTKTPTKTSVHLNVLYTFSGQSAQDIETKKHTGHRQRQSTQDIETKCTGLRDRQSAQDIDTDKAHRTLTRTKQTGH</sequence>
<evidence type="ECO:0000313" key="3">
    <source>
        <dbReference type="Proteomes" id="UP001634394"/>
    </source>
</evidence>
<dbReference type="Proteomes" id="UP001634394">
    <property type="component" value="Unassembled WGS sequence"/>
</dbReference>
<evidence type="ECO:0000313" key="2">
    <source>
        <dbReference type="EMBL" id="KAL3852434.1"/>
    </source>
</evidence>
<feature type="compositionally biased region" description="Basic and acidic residues" evidence="1">
    <location>
        <begin position="83"/>
        <end position="105"/>
    </location>
</feature>
<dbReference type="EMBL" id="JBJQND010000015">
    <property type="protein sequence ID" value="KAL3852434.1"/>
    <property type="molecule type" value="Genomic_DNA"/>
</dbReference>
<protein>
    <submittedName>
        <fullName evidence="2">Uncharacterized protein</fullName>
    </submittedName>
</protein>
<organism evidence="2 3">
    <name type="scientific">Sinanodonta woodiana</name>
    <name type="common">Chinese pond mussel</name>
    <name type="synonym">Anodonta woodiana</name>
    <dbReference type="NCBI Taxonomy" id="1069815"/>
    <lineage>
        <taxon>Eukaryota</taxon>
        <taxon>Metazoa</taxon>
        <taxon>Spiralia</taxon>
        <taxon>Lophotrochozoa</taxon>
        <taxon>Mollusca</taxon>
        <taxon>Bivalvia</taxon>
        <taxon>Autobranchia</taxon>
        <taxon>Heteroconchia</taxon>
        <taxon>Palaeoheterodonta</taxon>
        <taxon>Unionida</taxon>
        <taxon>Unionoidea</taxon>
        <taxon>Unionidae</taxon>
        <taxon>Unioninae</taxon>
        <taxon>Sinanodonta</taxon>
    </lineage>
</organism>
<comment type="caution">
    <text evidence="2">The sequence shown here is derived from an EMBL/GenBank/DDBJ whole genome shotgun (WGS) entry which is preliminary data.</text>
</comment>
<proteinExistence type="predicted"/>
<dbReference type="AlphaFoldDB" id="A0ABD3USH0"/>
<accession>A0ABD3USH0</accession>
<keyword evidence="3" id="KW-1185">Reference proteome</keyword>
<feature type="compositionally biased region" description="Basic residues" evidence="1">
    <location>
        <begin position="106"/>
        <end position="116"/>
    </location>
</feature>
<feature type="region of interest" description="Disordered" evidence="1">
    <location>
        <begin position="1"/>
        <end position="47"/>
    </location>
</feature>
<feature type="compositionally biased region" description="Basic and acidic residues" evidence="1">
    <location>
        <begin position="22"/>
        <end position="39"/>
    </location>
</feature>
<gene>
    <name evidence="2" type="ORF">ACJMK2_016073</name>
</gene>
<reference evidence="2 3" key="1">
    <citation type="submission" date="2024-11" db="EMBL/GenBank/DDBJ databases">
        <title>Chromosome-level genome assembly of the freshwater bivalve Anodonta woodiana.</title>
        <authorList>
            <person name="Chen X."/>
        </authorList>
    </citation>
    <scope>NUCLEOTIDE SEQUENCE [LARGE SCALE GENOMIC DNA]</scope>
    <source>
        <strain evidence="2">MN2024</strain>
        <tissue evidence="2">Gills</tissue>
    </source>
</reference>
<name>A0ABD3USH0_SINWO</name>